<dbReference type="AlphaFoldDB" id="A0A7H9B1M9"/>
<proteinExistence type="predicted"/>
<dbReference type="RefSeq" id="XP_037144115.1">
    <property type="nucleotide sequence ID" value="XM_037288220.1"/>
</dbReference>
<evidence type="ECO:0000313" key="2">
    <source>
        <dbReference type="EMBL" id="QLG72387.1"/>
    </source>
</evidence>
<accession>A0A7H9B1M9</accession>
<gene>
    <name evidence="2" type="ORF">HG535_0D00950</name>
</gene>
<evidence type="ECO:0000313" key="3">
    <source>
        <dbReference type="Proteomes" id="UP000509704"/>
    </source>
</evidence>
<evidence type="ECO:0000256" key="1">
    <source>
        <dbReference type="SAM" id="MobiDB-lite"/>
    </source>
</evidence>
<protein>
    <submittedName>
        <fullName evidence="2">Uncharacterized protein</fullName>
    </submittedName>
</protein>
<dbReference type="KEGG" id="zmk:HG535_0D00950"/>
<keyword evidence="3" id="KW-1185">Reference proteome</keyword>
<name>A0A7H9B1M9_ZYGMR</name>
<organism evidence="2 3">
    <name type="scientific">Zygotorulaspora mrakii</name>
    <name type="common">Zygosaccharomyces mrakii</name>
    <dbReference type="NCBI Taxonomy" id="42260"/>
    <lineage>
        <taxon>Eukaryota</taxon>
        <taxon>Fungi</taxon>
        <taxon>Dikarya</taxon>
        <taxon>Ascomycota</taxon>
        <taxon>Saccharomycotina</taxon>
        <taxon>Saccharomycetes</taxon>
        <taxon>Saccharomycetales</taxon>
        <taxon>Saccharomycetaceae</taxon>
        <taxon>Zygotorulaspora</taxon>
    </lineage>
</organism>
<reference evidence="2 3" key="1">
    <citation type="submission" date="2020-07" db="EMBL/GenBank/DDBJ databases">
        <title>The yeast mating-type switching endonuclease HO is a domesticated member of an unorthodox homing genetic element family.</title>
        <authorList>
            <person name="Coughlan A.Y."/>
            <person name="Lombardi L."/>
            <person name="Braun-Galleani S."/>
            <person name="Martos A.R."/>
            <person name="Galeote V."/>
            <person name="Bigey F."/>
            <person name="Dequin S."/>
            <person name="Byrne K.P."/>
            <person name="Wolfe K.H."/>
        </authorList>
    </citation>
    <scope>NUCLEOTIDE SEQUENCE [LARGE SCALE GENOMIC DNA]</scope>
    <source>
        <strain evidence="2 3">NRRL Y-6702</strain>
    </source>
</reference>
<dbReference type="EMBL" id="CP058607">
    <property type="protein sequence ID" value="QLG72387.1"/>
    <property type="molecule type" value="Genomic_DNA"/>
</dbReference>
<feature type="region of interest" description="Disordered" evidence="1">
    <location>
        <begin position="115"/>
        <end position="172"/>
    </location>
</feature>
<sequence>MPPGPAPAEARRRTTCHGVVGVRSEKGVRVVVAASGYSVAEGGRRAGARSVGLLLVGRQEPEAKRDEATLSNSKLSDQEGCNCTKAAKARGHKTRLNTQTRLSRRCSRFHASPLHASPVQTASDCSQRHKHETGPPHISGTRRTQNAESQGTRGTQRTQGIQRAQRARQRYGTGSVTRTLAAFRCFHRLTRQFEVVVRITHS</sequence>
<dbReference type="Proteomes" id="UP000509704">
    <property type="component" value="Chromosome 4"/>
</dbReference>
<feature type="compositionally biased region" description="Low complexity" evidence="1">
    <location>
        <begin position="150"/>
        <end position="172"/>
    </location>
</feature>
<dbReference type="GeneID" id="59236111"/>